<reference evidence="2" key="2">
    <citation type="submission" date="2020-05" db="EMBL/GenBank/DDBJ databases">
        <authorList>
            <person name="Kim H.-S."/>
            <person name="Proctor R.H."/>
            <person name="Brown D.W."/>
        </authorList>
    </citation>
    <scope>NUCLEOTIDE SEQUENCE</scope>
    <source>
        <strain evidence="2">NRRL 20472</strain>
    </source>
</reference>
<sequence>MSSPLPLNHVSTTTSGKDEFDQSCDDFDSYPSNLCRSGHGKTARETANTIWERESKRTFNHKKSILKFVETCDCSKINVSASESVVSTSADQLTQNFCLCQPQLQAVDSLEKLKNHLDTNEADPRVRYVSIQSGSAKNPLNCSPAMFQYLCTYHQIPPSALNCVYSFRTILLSYDYCLAMFKDENTLLASQGHTLALDHLGRSGREIRYSFLLRSVENSSSVPGTSWGIRQLAVYHSFDVQSGQAFWMTCKGNSAIESSIYDAISNDSTFKPGALRSVPEAFSATFDILAMILDWCDENWRWYINEMVDKVMEKAGMVKTYKIADEPNFPDLKKRLTFGAQADDSKRPRSPSVDLECGIRLRNYIKAFSFSNKPTGQSRAYIEDAVDELEKLEVFSFKELQEFQELLERIQEALLVLKLNYQAIKQLRDHYQALMTQYRIPEMETIRSQCRNSFLQFSRRSRSVEGNIETRQAQLDSLHKLAQENKTLYESVLQYKSFQTDRIYADSAQSSAHNMEIIANKTKQETTSMHVITFVTLIFLPATFMAGLAELPGILEFIYPISKIRLYWVEERLITDL</sequence>
<proteinExistence type="predicted"/>
<organism evidence="2 3">
    <name type="scientific">Fusarium sarcochroum</name>
    <dbReference type="NCBI Taxonomy" id="1208366"/>
    <lineage>
        <taxon>Eukaryota</taxon>
        <taxon>Fungi</taxon>
        <taxon>Dikarya</taxon>
        <taxon>Ascomycota</taxon>
        <taxon>Pezizomycotina</taxon>
        <taxon>Sordariomycetes</taxon>
        <taxon>Hypocreomycetidae</taxon>
        <taxon>Hypocreales</taxon>
        <taxon>Nectriaceae</taxon>
        <taxon>Fusarium</taxon>
        <taxon>Fusarium lateritium species complex</taxon>
    </lineage>
</organism>
<dbReference type="OrthoDB" id="5396681at2759"/>
<comment type="caution">
    <text evidence="2">The sequence shown here is derived from an EMBL/GenBank/DDBJ whole genome shotgun (WGS) entry which is preliminary data.</text>
</comment>
<gene>
    <name evidence="2" type="ORF">FSARC_7146</name>
</gene>
<dbReference type="EMBL" id="JABEXW010000380">
    <property type="protein sequence ID" value="KAF4964968.1"/>
    <property type="molecule type" value="Genomic_DNA"/>
</dbReference>
<keyword evidence="3" id="KW-1185">Reference proteome</keyword>
<dbReference type="AlphaFoldDB" id="A0A8H4X7N2"/>
<feature type="domain" description="CorA-like transporter" evidence="1">
    <location>
        <begin position="22"/>
        <end position="315"/>
    </location>
</feature>
<protein>
    <recommendedName>
        <fullName evidence="1">CorA-like transporter domain-containing protein</fullName>
    </recommendedName>
</protein>
<dbReference type="InterPro" id="IPR058257">
    <property type="entry name" value="CorA-like_dom"/>
</dbReference>
<evidence type="ECO:0000313" key="3">
    <source>
        <dbReference type="Proteomes" id="UP000622797"/>
    </source>
</evidence>
<dbReference type="Proteomes" id="UP000622797">
    <property type="component" value="Unassembled WGS sequence"/>
</dbReference>
<name>A0A8H4X7N2_9HYPO</name>
<accession>A0A8H4X7N2</accession>
<evidence type="ECO:0000313" key="2">
    <source>
        <dbReference type="EMBL" id="KAF4964968.1"/>
    </source>
</evidence>
<reference evidence="2" key="1">
    <citation type="journal article" date="2020" name="BMC Genomics">
        <title>Correction to: Identification and distribution of gene clusters required for synthesis of sphingolipid metabolism inhibitors in diverse species of the filamentous fungus Fusarium.</title>
        <authorList>
            <person name="Kim H.S."/>
            <person name="Lohmar J.M."/>
            <person name="Busman M."/>
            <person name="Brown D.W."/>
            <person name="Naumann T.A."/>
            <person name="Divon H.H."/>
            <person name="Lysoe E."/>
            <person name="Uhlig S."/>
            <person name="Proctor R.H."/>
        </authorList>
    </citation>
    <scope>NUCLEOTIDE SEQUENCE</scope>
    <source>
        <strain evidence="2">NRRL 20472</strain>
    </source>
</reference>
<evidence type="ECO:0000259" key="1">
    <source>
        <dbReference type="Pfam" id="PF26616"/>
    </source>
</evidence>
<dbReference type="Pfam" id="PF26616">
    <property type="entry name" value="CorA-like"/>
    <property type="match status" value="1"/>
</dbReference>